<reference evidence="10 11" key="1">
    <citation type="submission" date="2022-10" db="EMBL/GenBank/DDBJ databases">
        <title>Luteolibacter flavescens strain MCCC 1K03193, whole genome shotgun sequencing project.</title>
        <authorList>
            <person name="Zhao G."/>
            <person name="Shen L."/>
        </authorList>
    </citation>
    <scope>NUCLEOTIDE SEQUENCE [LARGE SCALE GENOMIC DNA]</scope>
    <source>
        <strain evidence="10 11">MCCC 1K03193</strain>
    </source>
</reference>
<dbReference type="CDD" id="cd06261">
    <property type="entry name" value="TM_PBP2"/>
    <property type="match status" value="1"/>
</dbReference>
<feature type="transmembrane region" description="Helical" evidence="8">
    <location>
        <begin position="126"/>
        <end position="147"/>
    </location>
</feature>
<dbReference type="PANTHER" id="PTHR43848:SF2">
    <property type="entry name" value="PUTRESCINE TRANSPORT SYSTEM PERMEASE PROTEIN POTI"/>
    <property type="match status" value="1"/>
</dbReference>
<dbReference type="PANTHER" id="PTHR43848">
    <property type="entry name" value="PUTRESCINE TRANSPORT SYSTEM PERMEASE PROTEIN POTI"/>
    <property type="match status" value="1"/>
</dbReference>
<keyword evidence="5 8" id="KW-0812">Transmembrane</keyword>
<dbReference type="PROSITE" id="PS50928">
    <property type="entry name" value="ABC_TM1"/>
    <property type="match status" value="1"/>
</dbReference>
<dbReference type="InterPro" id="IPR035906">
    <property type="entry name" value="MetI-like_sf"/>
</dbReference>
<evidence type="ECO:0000256" key="1">
    <source>
        <dbReference type="ARBA" id="ARBA00004651"/>
    </source>
</evidence>
<evidence type="ECO:0000256" key="6">
    <source>
        <dbReference type="ARBA" id="ARBA00022989"/>
    </source>
</evidence>
<comment type="similarity">
    <text evidence="2">Belongs to the binding-protein-dependent transport system permease family. CysTW subfamily.</text>
</comment>
<evidence type="ECO:0000256" key="3">
    <source>
        <dbReference type="ARBA" id="ARBA00022448"/>
    </source>
</evidence>
<gene>
    <name evidence="10" type="ORF">OKA04_02975</name>
</gene>
<comment type="subcellular location">
    <subcellularLocation>
        <location evidence="1 8">Cell membrane</location>
        <topology evidence="1 8">Multi-pass membrane protein</topology>
    </subcellularLocation>
</comment>
<sequence length="262" mass="28635">MKPSRIPFVTLILVLVFFYLPIGFLVLNSFNNSRYASTWTGFSTRWYERLFERTDILAALGNSVKVATGASLASMILGTAAAFALQRYKSRLQDAHKLLVAVPLVLPDILMGMSLLLLFISFGMKLSLLTISIAHVTFCLSYVALVVQARLQDFDFNVVEAARDLGATKVQAFMKVTLPLLAPGILAGGLLAFTLSIDDYVITYFVKGPGSDTLPTLVYSMIKKSKDLPVINALSSLMLIVTFVVVALSQRLTRPAVADSTK</sequence>
<evidence type="ECO:0000256" key="5">
    <source>
        <dbReference type="ARBA" id="ARBA00022692"/>
    </source>
</evidence>
<name>A0ABT3FJC7_9BACT</name>
<dbReference type="EMBL" id="JAPDDS010000001">
    <property type="protein sequence ID" value="MCW1883674.1"/>
    <property type="molecule type" value="Genomic_DNA"/>
</dbReference>
<protein>
    <submittedName>
        <fullName evidence="10">ABC transporter permease</fullName>
    </submittedName>
</protein>
<feature type="transmembrane region" description="Helical" evidence="8">
    <location>
        <begin position="178"/>
        <end position="197"/>
    </location>
</feature>
<accession>A0ABT3FJC7</accession>
<evidence type="ECO:0000256" key="2">
    <source>
        <dbReference type="ARBA" id="ARBA00007069"/>
    </source>
</evidence>
<evidence type="ECO:0000256" key="7">
    <source>
        <dbReference type="ARBA" id="ARBA00023136"/>
    </source>
</evidence>
<keyword evidence="3 8" id="KW-0813">Transport</keyword>
<dbReference type="InterPro" id="IPR000515">
    <property type="entry name" value="MetI-like"/>
</dbReference>
<feature type="transmembrane region" description="Helical" evidence="8">
    <location>
        <begin position="98"/>
        <end position="120"/>
    </location>
</feature>
<keyword evidence="6 8" id="KW-1133">Transmembrane helix</keyword>
<dbReference type="Pfam" id="PF00528">
    <property type="entry name" value="BPD_transp_1"/>
    <property type="match status" value="1"/>
</dbReference>
<dbReference type="InterPro" id="IPR051789">
    <property type="entry name" value="Bact_Polyamine_Transport"/>
</dbReference>
<organism evidence="10 11">
    <name type="scientific">Luteolibacter flavescens</name>
    <dbReference type="NCBI Taxonomy" id="1859460"/>
    <lineage>
        <taxon>Bacteria</taxon>
        <taxon>Pseudomonadati</taxon>
        <taxon>Verrucomicrobiota</taxon>
        <taxon>Verrucomicrobiia</taxon>
        <taxon>Verrucomicrobiales</taxon>
        <taxon>Verrucomicrobiaceae</taxon>
        <taxon>Luteolibacter</taxon>
    </lineage>
</organism>
<feature type="transmembrane region" description="Helical" evidence="8">
    <location>
        <begin position="7"/>
        <end position="27"/>
    </location>
</feature>
<comment type="caution">
    <text evidence="10">The sequence shown here is derived from an EMBL/GenBank/DDBJ whole genome shotgun (WGS) entry which is preliminary data.</text>
</comment>
<dbReference type="SUPFAM" id="SSF161098">
    <property type="entry name" value="MetI-like"/>
    <property type="match status" value="1"/>
</dbReference>
<dbReference type="Proteomes" id="UP001207930">
    <property type="component" value="Unassembled WGS sequence"/>
</dbReference>
<proteinExistence type="inferred from homology"/>
<evidence type="ECO:0000313" key="11">
    <source>
        <dbReference type="Proteomes" id="UP001207930"/>
    </source>
</evidence>
<dbReference type="RefSeq" id="WP_264499633.1">
    <property type="nucleotide sequence ID" value="NZ_JAPDDS010000001.1"/>
</dbReference>
<feature type="domain" description="ABC transmembrane type-1" evidence="9">
    <location>
        <begin position="60"/>
        <end position="249"/>
    </location>
</feature>
<keyword evidence="11" id="KW-1185">Reference proteome</keyword>
<dbReference type="Gene3D" id="1.10.3720.10">
    <property type="entry name" value="MetI-like"/>
    <property type="match status" value="1"/>
</dbReference>
<keyword evidence="7 8" id="KW-0472">Membrane</keyword>
<keyword evidence="4" id="KW-1003">Cell membrane</keyword>
<evidence type="ECO:0000259" key="9">
    <source>
        <dbReference type="PROSITE" id="PS50928"/>
    </source>
</evidence>
<evidence type="ECO:0000256" key="4">
    <source>
        <dbReference type="ARBA" id="ARBA00022475"/>
    </source>
</evidence>
<evidence type="ECO:0000313" key="10">
    <source>
        <dbReference type="EMBL" id="MCW1883674.1"/>
    </source>
</evidence>
<evidence type="ECO:0000256" key="8">
    <source>
        <dbReference type="RuleBase" id="RU363032"/>
    </source>
</evidence>
<feature type="transmembrane region" description="Helical" evidence="8">
    <location>
        <begin position="66"/>
        <end position="86"/>
    </location>
</feature>
<feature type="transmembrane region" description="Helical" evidence="8">
    <location>
        <begin position="230"/>
        <end position="248"/>
    </location>
</feature>